<reference evidence="1" key="1">
    <citation type="submission" date="2020-03" db="EMBL/GenBank/DDBJ databases">
        <authorList>
            <person name="He L."/>
        </authorList>
    </citation>
    <scope>NUCLEOTIDE SEQUENCE</scope>
    <source>
        <strain evidence="1">CkLH20</strain>
    </source>
</reference>
<proteinExistence type="predicted"/>
<organism evidence="1 2">
    <name type="scientific">Colletotrichum karsti</name>
    <dbReference type="NCBI Taxonomy" id="1095194"/>
    <lineage>
        <taxon>Eukaryota</taxon>
        <taxon>Fungi</taxon>
        <taxon>Dikarya</taxon>
        <taxon>Ascomycota</taxon>
        <taxon>Pezizomycotina</taxon>
        <taxon>Sordariomycetes</taxon>
        <taxon>Hypocreomycetidae</taxon>
        <taxon>Glomerellales</taxon>
        <taxon>Glomerellaceae</taxon>
        <taxon>Colletotrichum</taxon>
        <taxon>Colletotrichum boninense species complex</taxon>
    </lineage>
</organism>
<dbReference type="GeneID" id="62156333"/>
<gene>
    <name evidence="1" type="ORF">CkaCkLH20_00539</name>
</gene>
<dbReference type="RefSeq" id="XP_038751964.1">
    <property type="nucleotide sequence ID" value="XM_038883259.1"/>
</dbReference>
<dbReference type="Proteomes" id="UP000781932">
    <property type="component" value="Unassembled WGS sequence"/>
</dbReference>
<sequence length="142" mass="15728">MADISPIITTLGVFPQVIDAAEKYKTAEPDLESRGIARGIANENAQFEQTTQRLQYPTQLSSSHDYNFVVSQLEANFGAKSTAQILDDLNTLTAQLHSLKAELVNTGRGKKWKGHVNHNKTLLPSPILKDKVHDHLLRVNSP</sequence>
<dbReference type="OrthoDB" id="4818863at2759"/>
<accession>A0A9P6IFG0</accession>
<keyword evidence="2" id="KW-1185">Reference proteome</keyword>
<dbReference type="AlphaFoldDB" id="A0A9P6IFG0"/>
<reference evidence="1" key="2">
    <citation type="submission" date="2020-11" db="EMBL/GenBank/DDBJ databases">
        <title>Whole genome sequencing of Colletotrichum sp.</title>
        <authorList>
            <person name="Li H."/>
        </authorList>
    </citation>
    <scope>NUCLEOTIDE SEQUENCE</scope>
    <source>
        <strain evidence="1">CkLH20</strain>
    </source>
</reference>
<name>A0A9P6IFG0_9PEZI</name>
<evidence type="ECO:0000313" key="2">
    <source>
        <dbReference type="Proteomes" id="UP000781932"/>
    </source>
</evidence>
<dbReference type="EMBL" id="JAATWM020000001">
    <property type="protein sequence ID" value="KAF9882503.1"/>
    <property type="molecule type" value="Genomic_DNA"/>
</dbReference>
<comment type="caution">
    <text evidence="1">The sequence shown here is derived from an EMBL/GenBank/DDBJ whole genome shotgun (WGS) entry which is preliminary data.</text>
</comment>
<evidence type="ECO:0000313" key="1">
    <source>
        <dbReference type="EMBL" id="KAF9882503.1"/>
    </source>
</evidence>
<protein>
    <submittedName>
        <fullName evidence="1">Uncharacterized protein</fullName>
    </submittedName>
</protein>